<dbReference type="AlphaFoldDB" id="A0A7Y0DVV9"/>
<dbReference type="EMBL" id="JABBMT010000043">
    <property type="protein sequence ID" value="NMM42555.1"/>
    <property type="molecule type" value="Genomic_DNA"/>
</dbReference>
<comment type="caution">
    <text evidence="1">The sequence shown here is derived from an EMBL/GenBank/DDBJ whole genome shotgun (WGS) entry which is preliminary data.</text>
</comment>
<name>A0A7Y0DVV9_9GAMM</name>
<keyword evidence="2" id="KW-1185">Reference proteome</keyword>
<proteinExistence type="predicted"/>
<evidence type="ECO:0008006" key="3">
    <source>
        <dbReference type="Google" id="ProtNLM"/>
    </source>
</evidence>
<reference evidence="1" key="1">
    <citation type="submission" date="2020-04" db="EMBL/GenBank/DDBJ databases">
        <title>Genome Sequencing for Pseudoaltermonas arctica.</title>
        <authorList>
            <person name="Elkins N.S."/>
        </authorList>
    </citation>
    <scope>NUCLEOTIDE SEQUENCE [LARGE SCALE GENOMIC DNA]</scope>
    <source>
        <strain evidence="1">NEC-BIFX-2020_0012</strain>
    </source>
</reference>
<organism evidence="1 2">
    <name type="scientific">Pseudoalteromonas arctica</name>
    <dbReference type="NCBI Taxonomy" id="394751"/>
    <lineage>
        <taxon>Bacteria</taxon>
        <taxon>Pseudomonadati</taxon>
        <taxon>Pseudomonadota</taxon>
        <taxon>Gammaproteobacteria</taxon>
        <taxon>Alteromonadales</taxon>
        <taxon>Pseudoalteromonadaceae</taxon>
        <taxon>Pseudoalteromonas</taxon>
    </lineage>
</organism>
<gene>
    <name evidence="1" type="ORF">HHO47_17510</name>
</gene>
<protein>
    <recommendedName>
        <fullName evidence="3">DNA-binding protein</fullName>
    </recommendedName>
</protein>
<dbReference type="Proteomes" id="UP000570493">
    <property type="component" value="Unassembled WGS sequence"/>
</dbReference>
<accession>A0A7Y0DVV9</accession>
<evidence type="ECO:0000313" key="2">
    <source>
        <dbReference type="Proteomes" id="UP000570493"/>
    </source>
</evidence>
<dbReference type="RefSeq" id="WP_169021458.1">
    <property type="nucleotide sequence ID" value="NZ_JABBMT010000043.1"/>
</dbReference>
<sequence length="84" mass="9513">MSEDEVDELAKKLEQDLLKMYGSPVLKGAELQKALGYSSIYALRQAVVRKTLPITTFIVPNRRGTHALVKDIARWLAEQAREDK</sequence>
<evidence type="ECO:0000313" key="1">
    <source>
        <dbReference type="EMBL" id="NMM42555.1"/>
    </source>
</evidence>